<evidence type="ECO:0000256" key="1">
    <source>
        <dbReference type="ARBA" id="ARBA00004141"/>
    </source>
</evidence>
<dbReference type="OrthoDB" id="5416392at2"/>
<keyword evidence="3 6" id="KW-0812">Transmembrane</keyword>
<comment type="subcellular location">
    <subcellularLocation>
        <location evidence="1">Membrane</location>
        <topology evidence="1">Multi-pass membrane protein</topology>
    </subcellularLocation>
</comment>
<feature type="transmembrane region" description="Helical" evidence="6">
    <location>
        <begin position="187"/>
        <end position="207"/>
    </location>
</feature>
<organism evidence="8 9">
    <name type="scientific">Solidesulfovibrio aerotolerans</name>
    <dbReference type="NCBI Taxonomy" id="295255"/>
    <lineage>
        <taxon>Bacteria</taxon>
        <taxon>Pseudomonadati</taxon>
        <taxon>Thermodesulfobacteriota</taxon>
        <taxon>Desulfovibrionia</taxon>
        <taxon>Desulfovibrionales</taxon>
        <taxon>Desulfovibrionaceae</taxon>
        <taxon>Solidesulfovibrio</taxon>
    </lineage>
</organism>
<feature type="transmembrane region" description="Helical" evidence="6">
    <location>
        <begin position="71"/>
        <end position="89"/>
    </location>
</feature>
<dbReference type="PANTHER" id="PTHR32322">
    <property type="entry name" value="INNER MEMBRANE TRANSPORTER"/>
    <property type="match status" value="1"/>
</dbReference>
<dbReference type="Gene3D" id="1.10.3730.20">
    <property type="match status" value="2"/>
</dbReference>
<sequence>MPSSTLQKISWPAFFALIGATILWGSSFIAMKIAMREISPLLVVFGRMAVASVVFGLLWRRLGGFAAGKGDWPWIAFMAFCEPCLYFIFESQALTFTQASQAGMITALLPVMTAVAAALFLKEKLEGRTMAGLLLAVGGVAVMSVTGEASPAAPRPILGNTLEFIAMCCAVGYIITCKRLAVRHKPLYLTAAQCFIGLLFFSPALVLAPWPERLTPGPALAVVFLGLAVTFVAYGLYNFGVSRAPAAKAAAFINLIPVVTCLLSRFFLDETMTPGQWLGGGTVLAGVALSARPGSKRQAAQKR</sequence>
<dbReference type="SUPFAM" id="SSF103481">
    <property type="entry name" value="Multidrug resistance efflux transporter EmrE"/>
    <property type="match status" value="2"/>
</dbReference>
<feature type="transmembrane region" description="Helical" evidence="6">
    <location>
        <begin position="41"/>
        <end position="59"/>
    </location>
</feature>
<evidence type="ECO:0000256" key="6">
    <source>
        <dbReference type="SAM" id="Phobius"/>
    </source>
</evidence>
<dbReference type="Pfam" id="PF00892">
    <property type="entry name" value="EamA"/>
    <property type="match status" value="2"/>
</dbReference>
<dbReference type="GO" id="GO:0016020">
    <property type="term" value="C:membrane"/>
    <property type="evidence" value="ECO:0007669"/>
    <property type="project" value="UniProtKB-SubCell"/>
</dbReference>
<dbReference type="AlphaFoldDB" id="A0A7C9NIN2"/>
<accession>A0A7C9NIN2</accession>
<feature type="domain" description="EamA" evidence="7">
    <location>
        <begin position="159"/>
        <end position="290"/>
    </location>
</feature>
<dbReference type="InterPro" id="IPR050638">
    <property type="entry name" value="AA-Vitamin_Transporters"/>
</dbReference>
<gene>
    <name evidence="8" type="ORF">GTA51_05635</name>
</gene>
<comment type="similarity">
    <text evidence="2">Belongs to the EamA transporter family.</text>
</comment>
<feature type="transmembrane region" description="Helical" evidence="6">
    <location>
        <begin position="133"/>
        <end position="151"/>
    </location>
</feature>
<name>A0A7C9NIN2_9BACT</name>
<dbReference type="Proteomes" id="UP000482487">
    <property type="component" value="Unassembled WGS sequence"/>
</dbReference>
<feature type="transmembrane region" description="Helical" evidence="6">
    <location>
        <begin position="219"/>
        <end position="237"/>
    </location>
</feature>
<reference evidence="8 9" key="1">
    <citation type="submission" date="2020-01" db="EMBL/GenBank/DDBJ databases">
        <title>Genome sequence of Desulfovibrio aerotolerans DSM 16695(T).</title>
        <authorList>
            <person name="Karnachuk O."/>
            <person name="Avakyan M."/>
            <person name="Mardanov A."/>
            <person name="Kadnikov V."/>
            <person name="Ravin N."/>
        </authorList>
    </citation>
    <scope>NUCLEOTIDE SEQUENCE [LARGE SCALE GENOMIC DNA]</scope>
    <source>
        <strain evidence="8 9">DSM 16695</strain>
    </source>
</reference>
<dbReference type="InterPro" id="IPR000620">
    <property type="entry name" value="EamA_dom"/>
</dbReference>
<dbReference type="PANTHER" id="PTHR32322:SF2">
    <property type="entry name" value="EAMA DOMAIN-CONTAINING PROTEIN"/>
    <property type="match status" value="1"/>
</dbReference>
<evidence type="ECO:0000256" key="4">
    <source>
        <dbReference type="ARBA" id="ARBA00022989"/>
    </source>
</evidence>
<feature type="transmembrane region" description="Helical" evidence="6">
    <location>
        <begin position="274"/>
        <end position="294"/>
    </location>
</feature>
<feature type="domain" description="EamA" evidence="7">
    <location>
        <begin position="13"/>
        <end position="144"/>
    </location>
</feature>
<feature type="transmembrane region" description="Helical" evidence="6">
    <location>
        <begin position="12"/>
        <end position="35"/>
    </location>
</feature>
<keyword evidence="4 6" id="KW-1133">Transmembrane helix</keyword>
<protein>
    <submittedName>
        <fullName evidence="8">EamA family transporter</fullName>
    </submittedName>
</protein>
<comment type="caution">
    <text evidence="8">The sequence shown here is derived from an EMBL/GenBank/DDBJ whole genome shotgun (WGS) entry which is preliminary data.</text>
</comment>
<dbReference type="EMBL" id="WVUD01000006">
    <property type="protein sequence ID" value="MYL82616.1"/>
    <property type="molecule type" value="Genomic_DNA"/>
</dbReference>
<dbReference type="RefSeq" id="WP_160959394.1">
    <property type="nucleotide sequence ID" value="NZ_WVUD01000006.1"/>
</dbReference>
<keyword evidence="9" id="KW-1185">Reference proteome</keyword>
<feature type="transmembrane region" description="Helical" evidence="6">
    <location>
        <begin position="249"/>
        <end position="268"/>
    </location>
</feature>
<evidence type="ECO:0000256" key="5">
    <source>
        <dbReference type="ARBA" id="ARBA00023136"/>
    </source>
</evidence>
<evidence type="ECO:0000313" key="8">
    <source>
        <dbReference type="EMBL" id="MYL82616.1"/>
    </source>
</evidence>
<evidence type="ECO:0000256" key="2">
    <source>
        <dbReference type="ARBA" id="ARBA00007362"/>
    </source>
</evidence>
<feature type="transmembrane region" description="Helical" evidence="6">
    <location>
        <begin position="157"/>
        <end position="175"/>
    </location>
</feature>
<keyword evidence="5 6" id="KW-0472">Membrane</keyword>
<proteinExistence type="inferred from homology"/>
<evidence type="ECO:0000259" key="7">
    <source>
        <dbReference type="Pfam" id="PF00892"/>
    </source>
</evidence>
<evidence type="ECO:0000313" key="9">
    <source>
        <dbReference type="Proteomes" id="UP000482487"/>
    </source>
</evidence>
<evidence type="ECO:0000256" key="3">
    <source>
        <dbReference type="ARBA" id="ARBA00022692"/>
    </source>
</evidence>
<dbReference type="InterPro" id="IPR037185">
    <property type="entry name" value="EmrE-like"/>
</dbReference>
<feature type="transmembrane region" description="Helical" evidence="6">
    <location>
        <begin position="101"/>
        <end position="121"/>
    </location>
</feature>